<organism evidence="1 2">
    <name type="scientific">Hydnum rufescens UP504</name>
    <dbReference type="NCBI Taxonomy" id="1448309"/>
    <lineage>
        <taxon>Eukaryota</taxon>
        <taxon>Fungi</taxon>
        <taxon>Dikarya</taxon>
        <taxon>Basidiomycota</taxon>
        <taxon>Agaricomycotina</taxon>
        <taxon>Agaricomycetes</taxon>
        <taxon>Cantharellales</taxon>
        <taxon>Hydnaceae</taxon>
        <taxon>Hydnum</taxon>
    </lineage>
</organism>
<dbReference type="EMBL" id="MU128957">
    <property type="protein sequence ID" value="KAF9514798.1"/>
    <property type="molecule type" value="Genomic_DNA"/>
</dbReference>
<keyword evidence="2" id="KW-1185">Reference proteome</keyword>
<proteinExistence type="predicted"/>
<comment type="caution">
    <text evidence="1">The sequence shown here is derived from an EMBL/GenBank/DDBJ whole genome shotgun (WGS) entry which is preliminary data.</text>
</comment>
<sequence length="252" mass="28421">MPQVASAMPQVKSATLQVKSAMLQVKSAMSQVESMMPQVKSMTSPVEYVAGDAASSIKSVTGNMTSSDDKVMAIVDSTPKNLGTSSRPLKIGLWVKNYCKIAFSPPMPNVTKYENAWWQWWTNCQSSWHPKDLHMVSHCTAPPNADWSAIKKGGLNSLLSLLISLEFWRENITVGGENYSHWLMAVQDITWKLWDYMNLKFERDQYQSMPDQSHGQVVVEIPNISNPGMIYEAWQWQLATLDVSNFMHGLEK</sequence>
<name>A0A9P6AZC3_9AGAM</name>
<protein>
    <submittedName>
        <fullName evidence="1">Uncharacterized protein</fullName>
    </submittedName>
</protein>
<gene>
    <name evidence="1" type="ORF">BS47DRAFT_1361509</name>
</gene>
<dbReference type="Proteomes" id="UP000886523">
    <property type="component" value="Unassembled WGS sequence"/>
</dbReference>
<dbReference type="AlphaFoldDB" id="A0A9P6AZC3"/>
<accession>A0A9P6AZC3</accession>
<reference evidence="1" key="1">
    <citation type="journal article" date="2020" name="Nat. Commun.">
        <title>Large-scale genome sequencing of mycorrhizal fungi provides insights into the early evolution of symbiotic traits.</title>
        <authorList>
            <person name="Miyauchi S."/>
            <person name="Kiss E."/>
            <person name="Kuo A."/>
            <person name="Drula E."/>
            <person name="Kohler A."/>
            <person name="Sanchez-Garcia M."/>
            <person name="Morin E."/>
            <person name="Andreopoulos B."/>
            <person name="Barry K.W."/>
            <person name="Bonito G."/>
            <person name="Buee M."/>
            <person name="Carver A."/>
            <person name="Chen C."/>
            <person name="Cichocki N."/>
            <person name="Clum A."/>
            <person name="Culley D."/>
            <person name="Crous P.W."/>
            <person name="Fauchery L."/>
            <person name="Girlanda M."/>
            <person name="Hayes R.D."/>
            <person name="Keri Z."/>
            <person name="LaButti K."/>
            <person name="Lipzen A."/>
            <person name="Lombard V."/>
            <person name="Magnuson J."/>
            <person name="Maillard F."/>
            <person name="Murat C."/>
            <person name="Nolan M."/>
            <person name="Ohm R.A."/>
            <person name="Pangilinan J."/>
            <person name="Pereira M.F."/>
            <person name="Perotto S."/>
            <person name="Peter M."/>
            <person name="Pfister S."/>
            <person name="Riley R."/>
            <person name="Sitrit Y."/>
            <person name="Stielow J.B."/>
            <person name="Szollosi G."/>
            <person name="Zifcakova L."/>
            <person name="Stursova M."/>
            <person name="Spatafora J.W."/>
            <person name="Tedersoo L."/>
            <person name="Vaario L.M."/>
            <person name="Yamada A."/>
            <person name="Yan M."/>
            <person name="Wang P."/>
            <person name="Xu J."/>
            <person name="Bruns T."/>
            <person name="Baldrian P."/>
            <person name="Vilgalys R."/>
            <person name="Dunand C."/>
            <person name="Henrissat B."/>
            <person name="Grigoriev I.V."/>
            <person name="Hibbett D."/>
            <person name="Nagy L.G."/>
            <person name="Martin F.M."/>
        </authorList>
    </citation>
    <scope>NUCLEOTIDE SEQUENCE</scope>
    <source>
        <strain evidence="1">UP504</strain>
    </source>
</reference>
<evidence type="ECO:0000313" key="2">
    <source>
        <dbReference type="Proteomes" id="UP000886523"/>
    </source>
</evidence>
<evidence type="ECO:0000313" key="1">
    <source>
        <dbReference type="EMBL" id="KAF9514798.1"/>
    </source>
</evidence>